<proteinExistence type="predicted"/>
<protein>
    <recommendedName>
        <fullName evidence="1">DUF4434 domain-containing protein</fullName>
    </recommendedName>
</protein>
<dbReference type="PROSITE" id="PS51257">
    <property type="entry name" value="PROKAR_LIPOPROTEIN"/>
    <property type="match status" value="1"/>
</dbReference>
<dbReference type="InterPro" id="IPR017853">
    <property type="entry name" value="GH"/>
</dbReference>
<dbReference type="Gene3D" id="3.20.20.80">
    <property type="entry name" value="Glycosidases"/>
    <property type="match status" value="1"/>
</dbReference>
<evidence type="ECO:0000259" key="1">
    <source>
        <dbReference type="Pfam" id="PF14488"/>
    </source>
</evidence>
<dbReference type="AlphaFoldDB" id="A0A3B0SYA2"/>
<sequence>MKKTIKIYNSKVYYAQLKTVFIGLSMGLLLLSGCSSSDPTPPTVEPEAPVVDPEPDPIELDLSYLPMGNGSTTPYMRGTFIDFWGKQDWSSSDWDAHMVEMKEVGIEILIVQFTAYGDNVWVNFNTNYGTNVYPDALPRLLDAAAKENIGVYVGLYFDDEYWNNATDITTLKTHAQRSKDLANEIWTMNKTKTSFKGWYITHEPAPYYYKTQGDLNVLKNNLIDPIADYCKSISGKPVGMSAFFNHNETDVPAFKTFIAGLGSSNIELLILQDGIGVYHCDLTTIESYYAAANEALYDNGFKGAFWADLETFKNVSPTDETSNPEAIDVVTQKMDLVKDYVSTIVTFQYYHDMSPTGPRKALAKKLRDDYLDYLP</sequence>
<evidence type="ECO:0000313" key="2">
    <source>
        <dbReference type="EMBL" id="VAW10568.1"/>
    </source>
</evidence>
<name>A0A3B0SYA2_9ZZZZ</name>
<dbReference type="Pfam" id="PF14488">
    <property type="entry name" value="DUF4434"/>
    <property type="match status" value="1"/>
</dbReference>
<dbReference type="SUPFAM" id="SSF51445">
    <property type="entry name" value="(Trans)glycosidases"/>
    <property type="match status" value="1"/>
</dbReference>
<feature type="domain" description="DUF4434" evidence="1">
    <location>
        <begin position="76"/>
        <end position="356"/>
    </location>
</feature>
<dbReference type="InterPro" id="IPR027849">
    <property type="entry name" value="DUF4434"/>
</dbReference>
<reference evidence="2" key="1">
    <citation type="submission" date="2018-06" db="EMBL/GenBank/DDBJ databases">
        <authorList>
            <person name="Zhirakovskaya E."/>
        </authorList>
    </citation>
    <scope>NUCLEOTIDE SEQUENCE</scope>
</reference>
<organism evidence="2">
    <name type="scientific">hydrothermal vent metagenome</name>
    <dbReference type="NCBI Taxonomy" id="652676"/>
    <lineage>
        <taxon>unclassified sequences</taxon>
        <taxon>metagenomes</taxon>
        <taxon>ecological metagenomes</taxon>
    </lineage>
</organism>
<dbReference type="EMBL" id="UOEL01000025">
    <property type="protein sequence ID" value="VAW10568.1"/>
    <property type="molecule type" value="Genomic_DNA"/>
</dbReference>
<accession>A0A3B0SYA2</accession>
<gene>
    <name evidence="2" type="ORF">MNBD_BACTEROID03-1778</name>
</gene>